<dbReference type="OrthoDB" id="10400874at2759"/>
<feature type="chain" id="PRO_5036477448" evidence="1">
    <location>
        <begin position="29"/>
        <end position="174"/>
    </location>
</feature>
<dbReference type="EnsemblMetazoa" id="G11429.1">
    <property type="protein sequence ID" value="G11429.1:cds"/>
    <property type="gene ID" value="G11429"/>
</dbReference>
<dbReference type="OMA" id="CSIPWNI"/>
<evidence type="ECO:0000313" key="3">
    <source>
        <dbReference type="Proteomes" id="UP000005408"/>
    </source>
</evidence>
<organism evidence="2 3">
    <name type="scientific">Magallana gigas</name>
    <name type="common">Pacific oyster</name>
    <name type="synonym">Crassostrea gigas</name>
    <dbReference type="NCBI Taxonomy" id="29159"/>
    <lineage>
        <taxon>Eukaryota</taxon>
        <taxon>Metazoa</taxon>
        <taxon>Spiralia</taxon>
        <taxon>Lophotrochozoa</taxon>
        <taxon>Mollusca</taxon>
        <taxon>Bivalvia</taxon>
        <taxon>Autobranchia</taxon>
        <taxon>Pteriomorphia</taxon>
        <taxon>Ostreida</taxon>
        <taxon>Ostreoidea</taxon>
        <taxon>Ostreidae</taxon>
        <taxon>Magallana</taxon>
    </lineage>
</organism>
<protein>
    <submittedName>
        <fullName evidence="2">Uncharacterized protein</fullName>
    </submittedName>
</protein>
<accession>A0A8W8HXI6</accession>
<evidence type="ECO:0000313" key="2">
    <source>
        <dbReference type="EnsemblMetazoa" id="G11429.1:cds"/>
    </source>
</evidence>
<sequence>MRQGTPNVKITYLVFALLFLTLHSTSSAQEFDFVIQKMRLLISVNHDDHIFQRCSATSRTPMLSPDTPWSDTATLNISSCDIGRLGIYIRSPDYPKDPRAELMIDIKFLSSYLDNLVMCSIPWNITYRLPTQRHFSSLPGCSTKTVQLVDNAVYMNHIFYFKIYDWEENAIIIV</sequence>
<evidence type="ECO:0000256" key="1">
    <source>
        <dbReference type="SAM" id="SignalP"/>
    </source>
</evidence>
<reference evidence="2" key="1">
    <citation type="submission" date="2022-08" db="UniProtKB">
        <authorList>
            <consortium name="EnsemblMetazoa"/>
        </authorList>
    </citation>
    <scope>IDENTIFICATION</scope>
    <source>
        <strain evidence="2">05x7-T-G4-1.051#20</strain>
    </source>
</reference>
<name>A0A8W8HXI6_MAGGI</name>
<feature type="signal peptide" evidence="1">
    <location>
        <begin position="1"/>
        <end position="28"/>
    </location>
</feature>
<dbReference type="Proteomes" id="UP000005408">
    <property type="component" value="Unassembled WGS sequence"/>
</dbReference>
<keyword evidence="3" id="KW-1185">Reference proteome</keyword>
<proteinExistence type="predicted"/>
<keyword evidence="1" id="KW-0732">Signal</keyword>
<dbReference type="AlphaFoldDB" id="A0A8W8HXI6"/>